<comment type="caution">
    <text evidence="2">The sequence shown here is derived from an EMBL/GenBank/DDBJ whole genome shotgun (WGS) entry which is preliminary data.</text>
</comment>
<sequence>MSKLTKVSAIIVASAGIAGTIITTNAIDAAAKTKFRYYENIKDNDYKVVNKKAVIYSNGKLNHKTGARLGAYGAYVTGYYASHVTVNGKKAVYYKFKTDSGHTGWVWRGWLRKVSYKAPTTNSDSKSTPKVPVNATGNWGKSDYERLAKGKFSMSIAKYRQGFIDTVNQERASRGLDALSEDAGLDSIATKRDPETIINGGHTDANGHYIFMEYAKDSGISYARAEVLGMESVNTISHGLSSSENIDTTIKLNTVVDDSYSAGKAAVLAYIYDDEEHTNGHRDILLNASYNVIGIGATWIKDNDVVSNTAILGAK</sequence>
<dbReference type="Pfam" id="PF00188">
    <property type="entry name" value="CAP"/>
    <property type="match status" value="1"/>
</dbReference>
<protein>
    <recommendedName>
        <fullName evidence="1">SCP domain-containing protein</fullName>
    </recommendedName>
</protein>
<feature type="domain" description="SCP" evidence="1">
    <location>
        <begin position="165"/>
        <end position="297"/>
    </location>
</feature>
<dbReference type="RefSeq" id="WP_054735564.1">
    <property type="nucleotide sequence ID" value="NZ_AYZM01000148.1"/>
</dbReference>
<accession>A0A0R2EQL6</accession>
<organism evidence="2 3">
    <name type="scientific">Secundilactobacillus similis DSM 23365 = JCM 2765</name>
    <dbReference type="NCBI Taxonomy" id="1423804"/>
    <lineage>
        <taxon>Bacteria</taxon>
        <taxon>Bacillati</taxon>
        <taxon>Bacillota</taxon>
        <taxon>Bacilli</taxon>
        <taxon>Lactobacillales</taxon>
        <taxon>Lactobacillaceae</taxon>
        <taxon>Secundilactobacillus</taxon>
    </lineage>
</organism>
<reference evidence="2 3" key="1">
    <citation type="journal article" date="2015" name="Genome Announc.">
        <title>Expanding the biotechnology potential of lactobacilli through comparative genomics of 213 strains and associated genera.</title>
        <authorList>
            <person name="Sun Z."/>
            <person name="Harris H.M."/>
            <person name="McCann A."/>
            <person name="Guo C."/>
            <person name="Argimon S."/>
            <person name="Zhang W."/>
            <person name="Yang X."/>
            <person name="Jeffery I.B."/>
            <person name="Cooney J.C."/>
            <person name="Kagawa T.F."/>
            <person name="Liu W."/>
            <person name="Song Y."/>
            <person name="Salvetti E."/>
            <person name="Wrobel A."/>
            <person name="Rasinkangas P."/>
            <person name="Parkhill J."/>
            <person name="Rea M.C."/>
            <person name="O'Sullivan O."/>
            <person name="Ritari J."/>
            <person name="Douillard F.P."/>
            <person name="Paul Ross R."/>
            <person name="Yang R."/>
            <person name="Briner A.E."/>
            <person name="Felis G.E."/>
            <person name="de Vos W.M."/>
            <person name="Barrangou R."/>
            <person name="Klaenhammer T.R."/>
            <person name="Caufield P.W."/>
            <person name="Cui Y."/>
            <person name="Zhang H."/>
            <person name="O'Toole P.W."/>
        </authorList>
    </citation>
    <scope>NUCLEOTIDE SEQUENCE [LARGE SCALE GENOMIC DNA]</scope>
    <source>
        <strain evidence="2 3">DSM 23365</strain>
    </source>
</reference>
<gene>
    <name evidence="2" type="ORF">FD14_GL001909</name>
</gene>
<dbReference type="AlphaFoldDB" id="A0A0R2EQL6"/>
<dbReference type="Gene3D" id="3.40.33.10">
    <property type="entry name" value="CAP"/>
    <property type="match status" value="1"/>
</dbReference>
<dbReference type="PATRIC" id="fig|1423804.4.peg.2069"/>
<dbReference type="OrthoDB" id="2291410at2"/>
<dbReference type="InterPro" id="IPR035940">
    <property type="entry name" value="CAP_sf"/>
</dbReference>
<dbReference type="STRING" id="1423804.FD14_GL001909"/>
<evidence type="ECO:0000313" key="3">
    <source>
        <dbReference type="Proteomes" id="UP000051442"/>
    </source>
</evidence>
<dbReference type="Proteomes" id="UP000051442">
    <property type="component" value="Unassembled WGS sequence"/>
</dbReference>
<dbReference type="EMBL" id="AYZM01000148">
    <property type="protein sequence ID" value="KRN18585.1"/>
    <property type="molecule type" value="Genomic_DNA"/>
</dbReference>
<proteinExistence type="predicted"/>
<evidence type="ECO:0000313" key="2">
    <source>
        <dbReference type="EMBL" id="KRN18585.1"/>
    </source>
</evidence>
<name>A0A0R2EQL6_9LACO</name>
<evidence type="ECO:0000259" key="1">
    <source>
        <dbReference type="Pfam" id="PF00188"/>
    </source>
</evidence>
<keyword evidence="3" id="KW-1185">Reference proteome</keyword>
<dbReference type="InterPro" id="IPR014044">
    <property type="entry name" value="CAP_dom"/>
</dbReference>